<dbReference type="PANTHER" id="PTHR11705:SF143">
    <property type="entry name" value="SLL0236 PROTEIN"/>
    <property type="match status" value="1"/>
</dbReference>
<dbReference type="Pfam" id="PF02244">
    <property type="entry name" value="Propep_M14"/>
    <property type="match status" value="1"/>
</dbReference>
<evidence type="ECO:0000256" key="6">
    <source>
        <dbReference type="ARBA" id="ARBA00022723"/>
    </source>
</evidence>
<keyword evidence="12" id="KW-0865">Zymogen</keyword>
<organism evidence="16 17">
    <name type="scientific">Pomacea canaliculata</name>
    <name type="common">Golden apple snail</name>
    <dbReference type="NCBI Taxonomy" id="400727"/>
    <lineage>
        <taxon>Eukaryota</taxon>
        <taxon>Metazoa</taxon>
        <taxon>Spiralia</taxon>
        <taxon>Lophotrochozoa</taxon>
        <taxon>Mollusca</taxon>
        <taxon>Gastropoda</taxon>
        <taxon>Caenogastropoda</taxon>
        <taxon>Architaenioglossa</taxon>
        <taxon>Ampullarioidea</taxon>
        <taxon>Ampullariidae</taxon>
        <taxon>Pomacea</taxon>
    </lineage>
</organism>
<evidence type="ECO:0000313" key="17">
    <source>
        <dbReference type="Proteomes" id="UP000245119"/>
    </source>
</evidence>
<evidence type="ECO:0000256" key="3">
    <source>
        <dbReference type="ARBA" id="ARBA00005988"/>
    </source>
</evidence>
<keyword evidence="5" id="KW-0645">Protease</keyword>
<keyword evidence="17" id="KW-1185">Reference proteome</keyword>
<dbReference type="OrthoDB" id="3626597at2759"/>
<dbReference type="PANTHER" id="PTHR11705">
    <property type="entry name" value="PROTEASE FAMILY M14 CARBOXYPEPTIDASE A,B"/>
    <property type="match status" value="1"/>
</dbReference>
<evidence type="ECO:0000256" key="14">
    <source>
        <dbReference type="PROSITE-ProRule" id="PRU01379"/>
    </source>
</evidence>
<dbReference type="EMBL" id="PZQS01000002">
    <property type="protein sequence ID" value="PVD36882.1"/>
    <property type="molecule type" value="Genomic_DNA"/>
</dbReference>
<dbReference type="SUPFAM" id="SSF53187">
    <property type="entry name" value="Zn-dependent exopeptidases"/>
    <property type="match status" value="1"/>
</dbReference>
<dbReference type="Gene3D" id="3.30.70.340">
    <property type="entry name" value="Metallocarboxypeptidase-like"/>
    <property type="match status" value="1"/>
</dbReference>
<evidence type="ECO:0000256" key="13">
    <source>
        <dbReference type="ARBA" id="ARBA00023157"/>
    </source>
</evidence>
<evidence type="ECO:0000256" key="11">
    <source>
        <dbReference type="ARBA" id="ARBA00023049"/>
    </source>
</evidence>
<comment type="cofactor">
    <cofactor evidence="1">
        <name>Zn(2+)</name>
        <dbReference type="ChEBI" id="CHEBI:29105"/>
    </cofactor>
</comment>
<keyword evidence="4" id="KW-0121">Carboxypeptidase</keyword>
<evidence type="ECO:0000256" key="5">
    <source>
        <dbReference type="ARBA" id="ARBA00022670"/>
    </source>
</evidence>
<keyword evidence="13" id="KW-1015">Disulfide bond</keyword>
<dbReference type="SMART" id="SM00631">
    <property type="entry name" value="Zn_pept"/>
    <property type="match status" value="1"/>
</dbReference>
<comment type="caution">
    <text evidence="16">The sequence shown here is derived from an EMBL/GenBank/DDBJ whole genome shotgun (WGS) entry which is preliminary data.</text>
</comment>
<keyword evidence="10" id="KW-0843">Virulence</keyword>
<feature type="active site" description="Proton donor/acceptor" evidence="14">
    <location>
        <position position="272"/>
    </location>
</feature>
<dbReference type="InterPro" id="IPR000834">
    <property type="entry name" value="Peptidase_M14"/>
</dbReference>
<dbReference type="Proteomes" id="UP000245119">
    <property type="component" value="Linkage Group LG2"/>
</dbReference>
<keyword evidence="6" id="KW-0479">Metal-binding</keyword>
<keyword evidence="11" id="KW-0482">Metalloprotease</keyword>
<dbReference type="InterPro" id="IPR003146">
    <property type="entry name" value="M14A_act_pep"/>
</dbReference>
<feature type="domain" description="Peptidase M14" evidence="15">
    <location>
        <begin position="111"/>
        <end position="308"/>
    </location>
</feature>
<protein>
    <recommendedName>
        <fullName evidence="15">Peptidase M14 domain-containing protein</fullName>
    </recommendedName>
</protein>
<dbReference type="GO" id="GO:0006508">
    <property type="term" value="P:proteolysis"/>
    <property type="evidence" value="ECO:0007669"/>
    <property type="project" value="UniProtKB-KW"/>
</dbReference>
<evidence type="ECO:0000256" key="12">
    <source>
        <dbReference type="ARBA" id="ARBA00023145"/>
    </source>
</evidence>
<proteinExistence type="inferred from homology"/>
<reference evidence="16 17" key="1">
    <citation type="submission" date="2018-04" db="EMBL/GenBank/DDBJ databases">
        <title>The genome of golden apple snail Pomacea canaliculata provides insight into stress tolerance and invasive adaptation.</title>
        <authorList>
            <person name="Liu C."/>
            <person name="Liu B."/>
            <person name="Ren Y."/>
            <person name="Zhang Y."/>
            <person name="Wang H."/>
            <person name="Li S."/>
            <person name="Jiang F."/>
            <person name="Yin L."/>
            <person name="Zhang G."/>
            <person name="Qian W."/>
            <person name="Fan W."/>
        </authorList>
    </citation>
    <scope>NUCLEOTIDE SEQUENCE [LARGE SCALE GENOMIC DNA]</scope>
    <source>
        <strain evidence="16">SZHN2017</strain>
        <tissue evidence="16">Muscle</tissue>
    </source>
</reference>
<evidence type="ECO:0000256" key="1">
    <source>
        <dbReference type="ARBA" id="ARBA00001947"/>
    </source>
</evidence>
<dbReference type="GO" id="GO:0004181">
    <property type="term" value="F:metallocarboxypeptidase activity"/>
    <property type="evidence" value="ECO:0007669"/>
    <property type="project" value="InterPro"/>
</dbReference>
<dbReference type="AlphaFoldDB" id="A0A2T7PTY1"/>
<keyword evidence="8" id="KW-0378">Hydrolase</keyword>
<evidence type="ECO:0000256" key="2">
    <source>
        <dbReference type="ARBA" id="ARBA00003091"/>
    </source>
</evidence>
<evidence type="ECO:0000256" key="10">
    <source>
        <dbReference type="ARBA" id="ARBA00023026"/>
    </source>
</evidence>
<dbReference type="GO" id="GO:0008270">
    <property type="term" value="F:zinc ion binding"/>
    <property type="evidence" value="ECO:0007669"/>
    <property type="project" value="InterPro"/>
</dbReference>
<evidence type="ECO:0000313" key="16">
    <source>
        <dbReference type="EMBL" id="PVD36882.1"/>
    </source>
</evidence>
<comment type="similarity">
    <text evidence="3 14">Belongs to the peptidase M14 family.</text>
</comment>
<sequence>MFKKGVRYKLFHVTPTNLQELHALRDLQFLPRVDFLNYPMLNATVTLAVPPENVVQVKYHLLKNGLSFKMSDLHSLLEEEEAMLSESRKNTYALLASKSASALRHGIYLRLDEMIEKFEEGDEDAMFMLNNFTWIFIPVTNPDGYSYTWRKRAYQDYREYCENDFRGAHAFSEAETKNVRHLVGLVQPNLLAYVGIHSYAQLVIAPWGWTMERPKGSEELDRVGGLLAETMSRYGANYNFGVGETVIGYPYHGASADWVLSIVPWAYTYFFELRPDIDSFRSFVLPPSEIVPCGQEVYASFVTLSREIKDRRHLFK</sequence>
<evidence type="ECO:0000259" key="15">
    <source>
        <dbReference type="PROSITE" id="PS52035"/>
    </source>
</evidence>
<evidence type="ECO:0000256" key="8">
    <source>
        <dbReference type="ARBA" id="ARBA00022801"/>
    </source>
</evidence>
<dbReference type="InterPro" id="IPR036990">
    <property type="entry name" value="M14A-like_propep"/>
</dbReference>
<keyword evidence="9" id="KW-0862">Zinc</keyword>
<comment type="function">
    <text evidence="2">Extracellular metalloprotease that contributes to pathogenicity.</text>
</comment>
<name>A0A2T7PTY1_POMCA</name>
<evidence type="ECO:0000256" key="7">
    <source>
        <dbReference type="ARBA" id="ARBA00022729"/>
    </source>
</evidence>
<dbReference type="GO" id="GO:0005615">
    <property type="term" value="C:extracellular space"/>
    <property type="evidence" value="ECO:0007669"/>
    <property type="project" value="TreeGrafter"/>
</dbReference>
<dbReference type="Pfam" id="PF00246">
    <property type="entry name" value="Peptidase_M14"/>
    <property type="match status" value="1"/>
</dbReference>
<dbReference type="SUPFAM" id="SSF54897">
    <property type="entry name" value="Protease propeptides/inhibitors"/>
    <property type="match status" value="1"/>
</dbReference>
<dbReference type="PROSITE" id="PS52035">
    <property type="entry name" value="PEPTIDASE_M14"/>
    <property type="match status" value="1"/>
</dbReference>
<evidence type="ECO:0000256" key="9">
    <source>
        <dbReference type="ARBA" id="ARBA00022833"/>
    </source>
</evidence>
<gene>
    <name evidence="16" type="ORF">C0Q70_03872</name>
</gene>
<evidence type="ECO:0000256" key="4">
    <source>
        <dbReference type="ARBA" id="ARBA00022645"/>
    </source>
</evidence>
<accession>A0A2T7PTY1</accession>
<dbReference type="Gene3D" id="3.40.630.10">
    <property type="entry name" value="Zn peptidases"/>
    <property type="match status" value="2"/>
</dbReference>
<keyword evidence="7" id="KW-0732">Signal</keyword>